<gene>
    <name evidence="1" type="ORF">PACLA_8A082088</name>
</gene>
<dbReference type="PANTHER" id="PTHR47018">
    <property type="entry name" value="CXC DOMAIN-CONTAINING PROTEIN-RELATED"/>
    <property type="match status" value="1"/>
</dbReference>
<evidence type="ECO:0000313" key="1">
    <source>
        <dbReference type="EMBL" id="CAB3984557.1"/>
    </source>
</evidence>
<dbReference type="Proteomes" id="UP001152795">
    <property type="component" value="Unassembled WGS sequence"/>
</dbReference>
<protein>
    <submittedName>
        <fullName evidence="1">Uncharacterized protein</fullName>
    </submittedName>
</protein>
<accession>A0A6S7G721</accession>
<organism evidence="1 2">
    <name type="scientific">Paramuricea clavata</name>
    <name type="common">Red gorgonian</name>
    <name type="synonym">Violescent sea-whip</name>
    <dbReference type="NCBI Taxonomy" id="317549"/>
    <lineage>
        <taxon>Eukaryota</taxon>
        <taxon>Metazoa</taxon>
        <taxon>Cnidaria</taxon>
        <taxon>Anthozoa</taxon>
        <taxon>Octocorallia</taxon>
        <taxon>Malacalcyonacea</taxon>
        <taxon>Plexauridae</taxon>
        <taxon>Paramuricea</taxon>
    </lineage>
</organism>
<keyword evidence="2" id="KW-1185">Reference proteome</keyword>
<sequence>MENCVICSSESDENLAQCKDAESWARLYCAAEIRQFTPILDLSHGKHDFPRSTVKYHVTCRKGFVNQKNLQSLSKKTAESSKTGQDQPQVRRGSRDVDRSAINSAVLPQTCIFCEKPKYKPGTKTREKLHGVQEFRADDTVRKSASLHLSRHTNMSAIAANISGICAKDLISSEAKYHSSCYKAFVHIMYETDEAVNNPTEAMGNNNGEVYEAVYSFCEALISNPRVVEFKEVRNVLSDEADKLGVVVTQSQYKNLLRLISNKFEQLVFLNYQQNKVLMYPSTLKLETVVVENFELKSDVANQTSLDENSKTVINAAKILNEKMKYHPRAMAWPPEEKDLGTKAGLTALAQDIVYSVSNGAIKTPKSVLFPSAVKALCNNTEVVKLINRCGHGIGYNLVEEIETQFALKVINEQTLNRVLIPNECKQFNNLSVALMVADNIDNLECTMSGAGTSYRVNSILVTTASRDI</sequence>
<name>A0A6S7G721_PARCT</name>
<dbReference type="OrthoDB" id="5986337at2759"/>
<comment type="caution">
    <text evidence="1">The sequence shown here is derived from an EMBL/GenBank/DDBJ whole genome shotgun (WGS) entry which is preliminary data.</text>
</comment>
<proteinExistence type="predicted"/>
<evidence type="ECO:0000313" key="2">
    <source>
        <dbReference type="Proteomes" id="UP001152795"/>
    </source>
</evidence>
<reference evidence="1" key="1">
    <citation type="submission" date="2020-04" db="EMBL/GenBank/DDBJ databases">
        <authorList>
            <person name="Alioto T."/>
            <person name="Alioto T."/>
            <person name="Gomez Garrido J."/>
        </authorList>
    </citation>
    <scope>NUCLEOTIDE SEQUENCE</scope>
    <source>
        <strain evidence="1">A484AB</strain>
    </source>
</reference>
<dbReference type="EMBL" id="CACRXK020000753">
    <property type="protein sequence ID" value="CAB3984557.1"/>
    <property type="molecule type" value="Genomic_DNA"/>
</dbReference>
<dbReference type="AlphaFoldDB" id="A0A6S7G721"/>